<organism evidence="1 2">
    <name type="scientific">Thiorhodococcus mannitoliphagus</name>
    <dbReference type="NCBI Taxonomy" id="329406"/>
    <lineage>
        <taxon>Bacteria</taxon>
        <taxon>Pseudomonadati</taxon>
        <taxon>Pseudomonadota</taxon>
        <taxon>Gammaproteobacteria</taxon>
        <taxon>Chromatiales</taxon>
        <taxon>Chromatiaceae</taxon>
        <taxon>Thiorhodococcus</taxon>
    </lineage>
</organism>
<keyword evidence="2" id="KW-1185">Reference proteome</keyword>
<name>A0A6P1DUR1_9GAMM</name>
<dbReference type="AlphaFoldDB" id="A0A6P1DUR1"/>
<comment type="caution">
    <text evidence="1">The sequence shown here is derived from an EMBL/GenBank/DDBJ whole genome shotgun (WGS) entry which is preliminary data.</text>
</comment>
<dbReference type="NCBIfam" id="TIGR03831">
    <property type="entry name" value="YgiT_finger"/>
    <property type="match status" value="1"/>
</dbReference>
<protein>
    <submittedName>
        <fullName evidence="1">YgiT-type zinc finger protein</fullName>
    </submittedName>
</protein>
<accession>A0A6P1DUR1</accession>
<dbReference type="InterPro" id="IPR022453">
    <property type="entry name" value="Znf_MqsA-type"/>
</dbReference>
<dbReference type="Gene3D" id="3.10.20.860">
    <property type="match status" value="1"/>
</dbReference>
<evidence type="ECO:0000313" key="1">
    <source>
        <dbReference type="EMBL" id="NEX20426.1"/>
    </source>
</evidence>
<proteinExistence type="predicted"/>
<gene>
    <name evidence="1" type="ORF">G3480_08910</name>
</gene>
<evidence type="ECO:0000313" key="2">
    <source>
        <dbReference type="Proteomes" id="UP000471640"/>
    </source>
</evidence>
<reference evidence="1 2" key="2">
    <citation type="submission" date="2020-02" db="EMBL/GenBank/DDBJ databases">
        <title>Genome sequences of Thiorhodococcus mannitoliphagus and Thiorhodococcus minor, purple sulfur photosynthetic bacteria in the gammaproteobacterial family, Chromatiaceae.</title>
        <authorList>
            <person name="Aviles F.A."/>
            <person name="Meyer T.E."/>
            <person name="Kyndt J.A."/>
        </authorList>
    </citation>
    <scope>NUCLEOTIDE SEQUENCE [LARGE SCALE GENOMIC DNA]</scope>
    <source>
        <strain evidence="1 2">DSM 18266</strain>
    </source>
</reference>
<dbReference type="EMBL" id="JAAIJR010000028">
    <property type="protein sequence ID" value="NEX20426.1"/>
    <property type="molecule type" value="Genomic_DNA"/>
</dbReference>
<dbReference type="Proteomes" id="UP000471640">
    <property type="component" value="Unassembled WGS sequence"/>
</dbReference>
<dbReference type="RefSeq" id="WP_164653525.1">
    <property type="nucleotide sequence ID" value="NZ_JAAIJR010000028.1"/>
</dbReference>
<sequence length="86" mass="10133">MAEQCSFCGNRNLTSKTTRYIHQHNGELLFVEQVPCLECEYCGEQYFDIGVLKQIEADHRDIAEHRKQPTRFVQVAVQEFERRVSQ</sequence>
<reference evidence="2" key="1">
    <citation type="journal article" date="2020" name="Microbiol. Resour. Announc.">
        <title>Draft Genome Sequences of Thiorhodococcus mannitoliphagus and Thiorhodococcus minor, Purple Sulfur Photosynthetic Bacteria in the Gammaproteobacterial Family Chromatiaceae.</title>
        <authorList>
            <person name="Aviles F.A."/>
            <person name="Meyer T.E."/>
            <person name="Kyndt J.A."/>
        </authorList>
    </citation>
    <scope>NUCLEOTIDE SEQUENCE [LARGE SCALE GENOMIC DNA]</scope>
    <source>
        <strain evidence="2">DSM 18266</strain>
    </source>
</reference>